<evidence type="ECO:0000313" key="4">
    <source>
        <dbReference type="WBParaSite" id="PTRK_0001443100.1"/>
    </source>
</evidence>
<dbReference type="WBParaSite" id="PTRK_0001443100.1">
    <property type="protein sequence ID" value="PTRK_0001443100.1"/>
    <property type="gene ID" value="PTRK_0001443100"/>
</dbReference>
<evidence type="ECO:0000313" key="3">
    <source>
        <dbReference type="Proteomes" id="UP000038045"/>
    </source>
</evidence>
<keyword evidence="2" id="KW-0472">Membrane</keyword>
<protein>
    <submittedName>
        <fullName evidence="4">Dolichyl-diphosphooligosaccharide--protein glycosyltransferase subunit 1</fullName>
    </submittedName>
</protein>
<evidence type="ECO:0000256" key="1">
    <source>
        <dbReference type="SAM" id="MobiDB-lite"/>
    </source>
</evidence>
<proteinExistence type="predicted"/>
<feature type="compositionally biased region" description="Polar residues" evidence="1">
    <location>
        <begin position="445"/>
        <end position="471"/>
    </location>
</feature>
<dbReference type="Proteomes" id="UP000038045">
    <property type="component" value="Unplaced"/>
</dbReference>
<feature type="region of interest" description="Disordered" evidence="1">
    <location>
        <begin position="444"/>
        <end position="471"/>
    </location>
</feature>
<keyword evidence="2" id="KW-0812">Transmembrane</keyword>
<name>A0A0N4ZZM3_PARTI</name>
<dbReference type="AlphaFoldDB" id="A0A0N4ZZM3"/>
<reference evidence="4" key="1">
    <citation type="submission" date="2017-02" db="UniProtKB">
        <authorList>
            <consortium name="WormBaseParasite"/>
        </authorList>
    </citation>
    <scope>IDENTIFICATION</scope>
</reference>
<evidence type="ECO:0000256" key="2">
    <source>
        <dbReference type="SAM" id="Phobius"/>
    </source>
</evidence>
<feature type="transmembrane region" description="Helical" evidence="2">
    <location>
        <begin position="359"/>
        <end position="381"/>
    </location>
</feature>
<organism evidence="3 4">
    <name type="scientific">Parastrongyloides trichosuri</name>
    <name type="common">Possum-specific nematode worm</name>
    <dbReference type="NCBI Taxonomy" id="131310"/>
    <lineage>
        <taxon>Eukaryota</taxon>
        <taxon>Metazoa</taxon>
        <taxon>Ecdysozoa</taxon>
        <taxon>Nematoda</taxon>
        <taxon>Chromadorea</taxon>
        <taxon>Rhabditida</taxon>
        <taxon>Tylenchina</taxon>
        <taxon>Panagrolaimomorpha</taxon>
        <taxon>Strongyloidoidea</taxon>
        <taxon>Strongyloididae</taxon>
        <taxon>Parastrongyloides</taxon>
    </lineage>
</organism>
<sequence length="471" mass="55632">MLDTSSICGKILYNDGTSLEVGYEVIDRLKYGFDYRKLKDFTNLLNVLSNGKKYIIYHYHWKSNDEYTMTKISDLEKRSDNIHFGDIIYVYESNQKMFLDTEEMALKNVEVPMIEPKYAYQFPRVNYHIVLSFINDINDPILKPLIYTETGIFVLIETEMLNKKYTVRCETIIDKSMFKNMKGFKNYYKGVYEFHLITKDKDGNRILVDSLLINDKDNKYERFSCEMDNDDIIVSFSIIPELRIDYEGRGLWNNNDNLTIECKNKINNFSQLYDMRVEMSKDEVYTFTSEMYKHLFERTKYNLVFIKESVLPNNFSTKKVFLDCSYIINNDLKYHLRYEVILKGPIIPQIEKKSPVSKMYVIGFCAFLVVFSIAITFIVVYNSEQTTIENKKHLDEYEKVILSTLRHNTISEEEKAKHMKFFEEKKKKLYNSLRSLNLKSIRDTLGSQPSSMSETTEKSSNNKVITTNLKK</sequence>
<accession>A0A0N4ZZM3</accession>
<keyword evidence="2" id="KW-1133">Transmembrane helix</keyword>
<keyword evidence="3" id="KW-1185">Reference proteome</keyword>